<dbReference type="OrthoDB" id="2691415at2759"/>
<dbReference type="InterPro" id="IPR005162">
    <property type="entry name" value="Retrotrans_gag_dom"/>
</dbReference>
<evidence type="ECO:0000256" key="1">
    <source>
        <dbReference type="SAM" id="MobiDB-lite"/>
    </source>
</evidence>
<dbReference type="STRING" id="765257.A0A0C9YTQ5"/>
<feature type="region of interest" description="Disordered" evidence="1">
    <location>
        <begin position="1"/>
        <end position="100"/>
    </location>
</feature>
<protein>
    <recommendedName>
        <fullName evidence="2">Retrotransposon gag domain-containing protein</fullName>
    </recommendedName>
</protein>
<accession>A0A0C9YTQ5</accession>
<feature type="domain" description="Retrotransposon gag" evidence="2">
    <location>
        <begin position="177"/>
        <end position="259"/>
    </location>
</feature>
<keyword evidence="4" id="KW-1185">Reference proteome</keyword>
<reference evidence="3 4" key="1">
    <citation type="submission" date="2014-04" db="EMBL/GenBank/DDBJ databases">
        <authorList>
            <consortium name="DOE Joint Genome Institute"/>
            <person name="Kuo A."/>
            <person name="Kohler A."/>
            <person name="Costa M.D."/>
            <person name="Nagy L.G."/>
            <person name="Floudas D."/>
            <person name="Copeland A."/>
            <person name="Barry K.W."/>
            <person name="Cichocki N."/>
            <person name="Veneault-Fourrey C."/>
            <person name="LaButti K."/>
            <person name="Lindquist E.A."/>
            <person name="Lipzen A."/>
            <person name="Lundell T."/>
            <person name="Morin E."/>
            <person name="Murat C."/>
            <person name="Sun H."/>
            <person name="Tunlid A."/>
            <person name="Henrissat B."/>
            <person name="Grigoriev I.V."/>
            <person name="Hibbett D.S."/>
            <person name="Martin F."/>
            <person name="Nordberg H.P."/>
            <person name="Cantor M.N."/>
            <person name="Hua S.X."/>
        </authorList>
    </citation>
    <scope>NUCLEOTIDE SEQUENCE [LARGE SCALE GENOMIC DNA]</scope>
    <source>
        <strain evidence="3 4">441</strain>
    </source>
</reference>
<evidence type="ECO:0000313" key="4">
    <source>
        <dbReference type="Proteomes" id="UP000054018"/>
    </source>
</evidence>
<feature type="compositionally biased region" description="Acidic residues" evidence="1">
    <location>
        <begin position="86"/>
        <end position="100"/>
    </location>
</feature>
<feature type="region of interest" description="Disordered" evidence="1">
    <location>
        <begin position="117"/>
        <end position="142"/>
    </location>
</feature>
<feature type="compositionally biased region" description="Basic and acidic residues" evidence="1">
    <location>
        <begin position="118"/>
        <end position="140"/>
    </location>
</feature>
<sequence>MTTRLRSRSLAAEASEQAAVSDLHHQFRSFSARGTPSPVTPRAGSSSRRSATTIHQTPDFPGGDEPDGNNPGGDDPSDDDPHNNNEDDEDDNDPFVDAPEDLDPQLAVLQNLATAVDRLSRSTRRPDDTSSSRAKVREPDTFDGTEPCKLRTFLVQCELCFQDRPRAFRQDRNKVTFAQSYLKGMALEWFEPDLLNTGDPADRPLWMDSWLDFVVELQTTFGPHDPVADAEHQLDHLHMKETHRINCYVVDFNRLASQV</sequence>
<dbReference type="Proteomes" id="UP000054018">
    <property type="component" value="Unassembled WGS sequence"/>
</dbReference>
<dbReference type="AlphaFoldDB" id="A0A0C9YTQ5"/>
<name>A0A0C9YTQ5_9AGAM</name>
<dbReference type="Pfam" id="PF03732">
    <property type="entry name" value="Retrotrans_gag"/>
    <property type="match status" value="1"/>
</dbReference>
<gene>
    <name evidence="3" type="ORF">PISMIDRAFT_17822</name>
</gene>
<reference evidence="4" key="2">
    <citation type="submission" date="2015-01" db="EMBL/GenBank/DDBJ databases">
        <title>Evolutionary Origins and Diversification of the Mycorrhizal Mutualists.</title>
        <authorList>
            <consortium name="DOE Joint Genome Institute"/>
            <consortium name="Mycorrhizal Genomics Consortium"/>
            <person name="Kohler A."/>
            <person name="Kuo A."/>
            <person name="Nagy L.G."/>
            <person name="Floudas D."/>
            <person name="Copeland A."/>
            <person name="Barry K.W."/>
            <person name="Cichocki N."/>
            <person name="Veneault-Fourrey C."/>
            <person name="LaButti K."/>
            <person name="Lindquist E.A."/>
            <person name="Lipzen A."/>
            <person name="Lundell T."/>
            <person name="Morin E."/>
            <person name="Murat C."/>
            <person name="Riley R."/>
            <person name="Ohm R."/>
            <person name="Sun H."/>
            <person name="Tunlid A."/>
            <person name="Henrissat B."/>
            <person name="Grigoriev I.V."/>
            <person name="Hibbett D.S."/>
            <person name="Martin F."/>
        </authorList>
    </citation>
    <scope>NUCLEOTIDE SEQUENCE [LARGE SCALE GENOMIC DNA]</scope>
    <source>
        <strain evidence="4">441</strain>
    </source>
</reference>
<dbReference type="HOGENOM" id="CLU_033743_3_1_1"/>
<proteinExistence type="predicted"/>
<evidence type="ECO:0000259" key="2">
    <source>
        <dbReference type="Pfam" id="PF03732"/>
    </source>
</evidence>
<dbReference type="EMBL" id="KN833981">
    <property type="protein sequence ID" value="KIK13677.1"/>
    <property type="molecule type" value="Genomic_DNA"/>
</dbReference>
<organism evidence="3 4">
    <name type="scientific">Pisolithus microcarpus 441</name>
    <dbReference type="NCBI Taxonomy" id="765257"/>
    <lineage>
        <taxon>Eukaryota</taxon>
        <taxon>Fungi</taxon>
        <taxon>Dikarya</taxon>
        <taxon>Basidiomycota</taxon>
        <taxon>Agaricomycotina</taxon>
        <taxon>Agaricomycetes</taxon>
        <taxon>Agaricomycetidae</taxon>
        <taxon>Boletales</taxon>
        <taxon>Sclerodermatineae</taxon>
        <taxon>Pisolithaceae</taxon>
        <taxon>Pisolithus</taxon>
    </lineage>
</organism>
<evidence type="ECO:0000313" key="3">
    <source>
        <dbReference type="EMBL" id="KIK13677.1"/>
    </source>
</evidence>